<dbReference type="GO" id="GO:0005525">
    <property type="term" value="F:GTP binding"/>
    <property type="evidence" value="ECO:0007669"/>
    <property type="project" value="InterPro"/>
</dbReference>
<dbReference type="GO" id="GO:0016020">
    <property type="term" value="C:membrane"/>
    <property type="evidence" value="ECO:0007669"/>
    <property type="project" value="TreeGrafter"/>
</dbReference>
<dbReference type="GO" id="GO:0016559">
    <property type="term" value="P:peroxisome fission"/>
    <property type="evidence" value="ECO:0007669"/>
    <property type="project" value="TreeGrafter"/>
</dbReference>
<dbReference type="InterPro" id="IPR030381">
    <property type="entry name" value="G_DYNAMIN_dom"/>
</dbReference>
<dbReference type="SMART" id="SM00053">
    <property type="entry name" value="DYNc"/>
    <property type="match status" value="1"/>
</dbReference>
<dbReference type="GO" id="GO:0005874">
    <property type="term" value="C:microtubule"/>
    <property type="evidence" value="ECO:0007669"/>
    <property type="project" value="TreeGrafter"/>
</dbReference>
<dbReference type="InterPro" id="IPR045063">
    <property type="entry name" value="Dynamin_N"/>
</dbReference>
<dbReference type="PANTHER" id="PTHR11566">
    <property type="entry name" value="DYNAMIN"/>
    <property type="match status" value="1"/>
</dbReference>
<proteinExistence type="predicted"/>
<dbReference type="GO" id="GO:0000266">
    <property type="term" value="P:mitochondrial fission"/>
    <property type="evidence" value="ECO:0007669"/>
    <property type="project" value="TreeGrafter"/>
</dbReference>
<dbReference type="Gene3D" id="3.40.50.300">
    <property type="entry name" value="P-loop containing nucleotide triphosphate hydrolases"/>
    <property type="match status" value="1"/>
</dbReference>
<dbReference type="InterPro" id="IPR022812">
    <property type="entry name" value="Dynamin"/>
</dbReference>
<protein>
    <submittedName>
        <fullName evidence="2">Dynamin</fullName>
    </submittedName>
</protein>
<evidence type="ECO:0000313" key="2">
    <source>
        <dbReference type="EMBL" id="EOB11884.1"/>
    </source>
</evidence>
<dbReference type="VEuPathDB" id="MicrosporidiaDB:NBO_687gi001"/>
<dbReference type="Pfam" id="PF00350">
    <property type="entry name" value="Dynamin_N"/>
    <property type="match status" value="1"/>
</dbReference>
<dbReference type="PROSITE" id="PS51718">
    <property type="entry name" value="G_DYNAMIN_2"/>
    <property type="match status" value="1"/>
</dbReference>
<dbReference type="GO" id="GO:0006897">
    <property type="term" value="P:endocytosis"/>
    <property type="evidence" value="ECO:0007669"/>
    <property type="project" value="TreeGrafter"/>
</dbReference>
<dbReference type="EMBL" id="KB909594">
    <property type="protein sequence ID" value="EOB11884.1"/>
    <property type="molecule type" value="Genomic_DNA"/>
</dbReference>
<reference evidence="2 3" key="1">
    <citation type="journal article" date="2013" name="BMC Genomics">
        <title>Comparative genomics of parasitic silkworm microsporidia reveal an association between genome expansion and host adaptation.</title>
        <authorList>
            <person name="Pan G."/>
            <person name="Xu J."/>
            <person name="Li T."/>
            <person name="Xia Q."/>
            <person name="Liu S.L."/>
            <person name="Zhang G."/>
            <person name="Li S."/>
            <person name="Li C."/>
            <person name="Liu H."/>
            <person name="Yang L."/>
            <person name="Liu T."/>
            <person name="Zhang X."/>
            <person name="Wu Z."/>
            <person name="Fan W."/>
            <person name="Dang X."/>
            <person name="Xiang H."/>
            <person name="Tao M."/>
            <person name="Li Y."/>
            <person name="Hu J."/>
            <person name="Li Z."/>
            <person name="Lin L."/>
            <person name="Luo J."/>
            <person name="Geng L."/>
            <person name="Wang L."/>
            <person name="Long M."/>
            <person name="Wan Y."/>
            <person name="He N."/>
            <person name="Zhang Z."/>
            <person name="Lu C."/>
            <person name="Keeling P.J."/>
            <person name="Wang J."/>
            <person name="Xiang Z."/>
            <person name="Zhou Z."/>
        </authorList>
    </citation>
    <scope>NUCLEOTIDE SEQUENCE [LARGE SCALE GENOMIC DNA]</scope>
    <source>
        <strain evidence="3">CQ1 / CVCC 102059</strain>
    </source>
</reference>
<evidence type="ECO:0000259" key="1">
    <source>
        <dbReference type="PROSITE" id="PS51718"/>
    </source>
</evidence>
<dbReference type="OrthoDB" id="5061070at2759"/>
<sequence>MRDKEINAIQELYSKILNTKIDLPKIVVVGPQSSGKSSVLEQLLQLDFLPRGVNMVTRCPIVINLRENTEEFINVQDEDITYTDKDEIREKIEEKVTEICGPHGVSNTPLVIYVHKKDTLQTTLIDLPGLTKIPVDQQPKDIEKQIEDIVLECSSGLSTIILAIVNANVDISNSEALKIARRVDDQLEQ</sequence>
<accession>R0M1L4</accession>
<dbReference type="HOGENOM" id="CLU_119707_0_0_1"/>
<dbReference type="GO" id="GO:0005739">
    <property type="term" value="C:mitochondrion"/>
    <property type="evidence" value="ECO:0007669"/>
    <property type="project" value="TreeGrafter"/>
</dbReference>
<dbReference type="CDD" id="cd08771">
    <property type="entry name" value="DLP_1"/>
    <property type="match status" value="1"/>
</dbReference>
<evidence type="ECO:0000313" key="3">
    <source>
        <dbReference type="Proteomes" id="UP000016927"/>
    </source>
</evidence>
<dbReference type="PANTHER" id="PTHR11566:SF21">
    <property type="entry name" value="DYNAMIN RELATED PROTEIN 1, ISOFORM A"/>
    <property type="match status" value="1"/>
</dbReference>
<gene>
    <name evidence="2" type="ORF">NBO_687gi001</name>
</gene>
<dbReference type="GO" id="GO:0048312">
    <property type="term" value="P:intracellular distribution of mitochondria"/>
    <property type="evidence" value="ECO:0007669"/>
    <property type="project" value="TreeGrafter"/>
</dbReference>
<dbReference type="InterPro" id="IPR027417">
    <property type="entry name" value="P-loop_NTPase"/>
</dbReference>
<dbReference type="Proteomes" id="UP000016927">
    <property type="component" value="Unassembled WGS sequence"/>
</dbReference>
<keyword evidence="3" id="KW-1185">Reference proteome</keyword>
<dbReference type="InterPro" id="IPR001401">
    <property type="entry name" value="Dynamin_GTPase"/>
</dbReference>
<name>R0M1L4_NOSB1</name>
<dbReference type="GO" id="GO:0003924">
    <property type="term" value="F:GTPase activity"/>
    <property type="evidence" value="ECO:0007669"/>
    <property type="project" value="InterPro"/>
</dbReference>
<feature type="domain" description="Dynamin-type G" evidence="1">
    <location>
        <begin position="20"/>
        <end position="189"/>
    </location>
</feature>
<dbReference type="OMA" id="SNNLCRQ"/>
<dbReference type="AlphaFoldDB" id="R0M1L4"/>
<dbReference type="PRINTS" id="PR00195">
    <property type="entry name" value="DYNAMIN"/>
</dbReference>
<organism evidence="2 3">
    <name type="scientific">Nosema bombycis (strain CQ1 / CVCC 102059)</name>
    <name type="common">Microsporidian parasite</name>
    <name type="synonym">Pebrine of silkworm</name>
    <dbReference type="NCBI Taxonomy" id="578461"/>
    <lineage>
        <taxon>Eukaryota</taxon>
        <taxon>Fungi</taxon>
        <taxon>Fungi incertae sedis</taxon>
        <taxon>Microsporidia</taxon>
        <taxon>Nosematidae</taxon>
        <taxon>Nosema</taxon>
    </lineage>
</organism>
<dbReference type="STRING" id="578461.R0M1L4"/>
<dbReference type="GO" id="GO:0008017">
    <property type="term" value="F:microtubule binding"/>
    <property type="evidence" value="ECO:0007669"/>
    <property type="project" value="TreeGrafter"/>
</dbReference>
<dbReference type="SUPFAM" id="SSF52540">
    <property type="entry name" value="P-loop containing nucleoside triphosphate hydrolases"/>
    <property type="match status" value="1"/>
</dbReference>